<dbReference type="InterPro" id="IPR000387">
    <property type="entry name" value="Tyr_Pase_dom"/>
</dbReference>
<feature type="region of interest" description="Disordered" evidence="2">
    <location>
        <begin position="40"/>
        <end position="95"/>
    </location>
</feature>
<dbReference type="AlphaFoldDB" id="A0A524RM20"/>
<evidence type="ECO:0000313" key="4">
    <source>
        <dbReference type="EMBL" id="TGG91222.1"/>
    </source>
</evidence>
<feature type="compositionally biased region" description="Low complexity" evidence="2">
    <location>
        <begin position="50"/>
        <end position="80"/>
    </location>
</feature>
<protein>
    <recommendedName>
        <fullName evidence="3">Tyrosine specific protein phosphatases domain-containing protein</fullName>
    </recommendedName>
</protein>
<evidence type="ECO:0000313" key="5">
    <source>
        <dbReference type="Proteomes" id="UP000317990"/>
    </source>
</evidence>
<dbReference type="InterPro" id="IPR050561">
    <property type="entry name" value="PTP"/>
</dbReference>
<dbReference type="Gene3D" id="3.90.190.10">
    <property type="entry name" value="Protein tyrosine phosphatase superfamily"/>
    <property type="match status" value="1"/>
</dbReference>
<dbReference type="Proteomes" id="UP000317990">
    <property type="component" value="Unassembled WGS sequence"/>
</dbReference>
<comment type="caution">
    <text evidence="4">The sequence shown here is derived from an EMBL/GenBank/DDBJ whole genome shotgun (WGS) entry which is preliminary data.</text>
</comment>
<evidence type="ECO:0000256" key="2">
    <source>
        <dbReference type="SAM" id="MobiDB-lite"/>
    </source>
</evidence>
<proteinExistence type="predicted"/>
<keyword evidence="1" id="KW-0378">Hydrolase</keyword>
<dbReference type="InterPro" id="IPR016130">
    <property type="entry name" value="Tyr_Pase_AS"/>
</dbReference>
<evidence type="ECO:0000259" key="3">
    <source>
        <dbReference type="PROSITE" id="PS50056"/>
    </source>
</evidence>
<organism evidence="4 5">
    <name type="scientific">Aphanocapsa feldmannii 277cV</name>
    <dbReference type="NCBI Taxonomy" id="2507553"/>
    <lineage>
        <taxon>Bacteria</taxon>
        <taxon>Bacillati</taxon>
        <taxon>Cyanobacteriota</taxon>
        <taxon>Cyanophyceae</taxon>
        <taxon>Oscillatoriophycideae</taxon>
        <taxon>Chroococcales</taxon>
        <taxon>Microcystaceae</taxon>
        <taxon>Aphanocapsa</taxon>
    </lineage>
</organism>
<dbReference type="InterPro" id="IPR029021">
    <property type="entry name" value="Prot-tyrosine_phosphatase-like"/>
</dbReference>
<dbReference type="GO" id="GO:0016791">
    <property type="term" value="F:phosphatase activity"/>
    <property type="evidence" value="ECO:0007669"/>
    <property type="project" value="UniProtKB-ARBA"/>
</dbReference>
<name>A0A524RM20_9CHRO</name>
<dbReference type="PROSITE" id="PS50056">
    <property type="entry name" value="TYR_PHOSPHATASE_2"/>
    <property type="match status" value="1"/>
</dbReference>
<reference evidence="4 5" key="1">
    <citation type="journal article" date="2019" name="mSystems">
        <title>Life at home and on the roam: Genomic adaptions reflect the dual lifestyle of an intracellular, facultative symbiont.</title>
        <authorList>
            <person name="Burgsdorf I."/>
        </authorList>
    </citation>
    <scope>NUCLEOTIDE SEQUENCE [LARGE SCALE GENOMIC DNA]</scope>
    <source>
        <strain evidence="4">277cV</strain>
    </source>
</reference>
<dbReference type="InterPro" id="IPR057023">
    <property type="entry name" value="PTP-SAK"/>
</dbReference>
<dbReference type="PROSITE" id="PS00383">
    <property type="entry name" value="TYR_PHOSPHATASE_1"/>
    <property type="match status" value="1"/>
</dbReference>
<sequence length="261" mass="29387">MRNGFKVIDADAHMQEPPYIWDHYVEAEFYDRRPRATPKTCPPPFISNAPTSYTYTNPSPTKTRVTSSGTIPPASSAPASSPKPPTPQPVKKPIPNSYWIRPGRVAAGEYPGAKDPSDAAVKIRTFLEAGIDHFIDLTHSYELESYNQIALQEAQRLGKTISHERFPITDLSIPQRPKEMTKILDAIDRAIDEDSAVYVHCWGGVGRTGTVTGCWLVRHGLTGEEALARIAQFWQGVEKVWRMPNSPETCEQREYVRNWHE</sequence>
<accession>A0A524RM20</accession>
<dbReference type="PANTHER" id="PTHR23339">
    <property type="entry name" value="TYROSINE SPECIFIC PROTEIN PHOSPHATASE AND DUAL SPECIFICITY PROTEIN PHOSPHATASE"/>
    <property type="match status" value="1"/>
</dbReference>
<evidence type="ECO:0000256" key="1">
    <source>
        <dbReference type="ARBA" id="ARBA00022801"/>
    </source>
</evidence>
<dbReference type="Pfam" id="PF22784">
    <property type="entry name" value="PTP-SAK"/>
    <property type="match status" value="1"/>
</dbReference>
<dbReference type="SUPFAM" id="SSF52799">
    <property type="entry name" value="(Phosphotyrosine protein) phosphatases II"/>
    <property type="match status" value="1"/>
</dbReference>
<feature type="domain" description="Tyrosine specific protein phosphatases" evidence="3">
    <location>
        <begin position="178"/>
        <end position="230"/>
    </location>
</feature>
<feature type="compositionally biased region" description="Pro residues" evidence="2">
    <location>
        <begin position="81"/>
        <end position="92"/>
    </location>
</feature>
<gene>
    <name evidence="4" type="ORF">ERJ67_08195</name>
</gene>
<dbReference type="EMBL" id="SRMO01000080">
    <property type="protein sequence ID" value="TGG91222.1"/>
    <property type="molecule type" value="Genomic_DNA"/>
</dbReference>